<evidence type="ECO:0000256" key="14">
    <source>
        <dbReference type="PROSITE-ProRule" id="PRU00175"/>
    </source>
</evidence>
<dbReference type="SUPFAM" id="SSF57850">
    <property type="entry name" value="RING/U-box"/>
    <property type="match status" value="1"/>
</dbReference>
<evidence type="ECO:0000256" key="8">
    <source>
        <dbReference type="ARBA" id="ARBA00022771"/>
    </source>
</evidence>
<dbReference type="SMART" id="SM00184">
    <property type="entry name" value="RING"/>
    <property type="match status" value="1"/>
</dbReference>
<dbReference type="InterPro" id="IPR046450">
    <property type="entry name" value="PA_dom_sf"/>
</dbReference>
<name>A0A7N0UT66_KALFE</name>
<dbReference type="PANTHER" id="PTHR47168">
    <property type="entry name" value="RING ZINC FINGER DOMAIN SUPERFAMILY PROTEIN-RELATED"/>
    <property type="match status" value="1"/>
</dbReference>
<keyword evidence="8 14" id="KW-0863">Zinc-finger</keyword>
<dbReference type="Pfam" id="PF13639">
    <property type="entry name" value="zf-RING_2"/>
    <property type="match status" value="1"/>
</dbReference>
<dbReference type="PROSITE" id="PS50089">
    <property type="entry name" value="ZF_RING_2"/>
    <property type="match status" value="1"/>
</dbReference>
<dbReference type="SUPFAM" id="SSF52025">
    <property type="entry name" value="PA domain"/>
    <property type="match status" value="1"/>
</dbReference>
<sequence length="279" mass="31083">MESSHASRSWLLYISVLFCYVLRSVSAVVVLRPYPISFFNTPARFSAVINGTEICGALFVADPPDGCSPLKVSYTGGTTVRFVLIRRGNCVFEDKVRNAQVGGYQAAIVYDDKQNRSPVSMVGNSKGIHIYAVFVSNTAGIFLRDHATGEEGECCISPSIEDAAWTVLWISIISLFVILSALTTLLIARYRRLYMQHSNHHLPVIDPKLVNVLPSILFSSACPHGHNARETCSICLEDYKDGESLRVLPCQHDFHAKCVDSWLTRWAAFCPICKHNMRH</sequence>
<dbReference type="GO" id="GO:0006886">
    <property type="term" value="P:intracellular protein transport"/>
    <property type="evidence" value="ECO:0007669"/>
    <property type="project" value="EnsemblPlants"/>
</dbReference>
<evidence type="ECO:0000256" key="4">
    <source>
        <dbReference type="ARBA" id="ARBA00022679"/>
    </source>
</evidence>
<dbReference type="InterPro" id="IPR044744">
    <property type="entry name" value="ZNRF4/RNF13/RNF167_PA"/>
</dbReference>
<comment type="pathway">
    <text evidence="2">Protein modification; protein ubiquitination.</text>
</comment>
<feature type="domain" description="RING-type" evidence="17">
    <location>
        <begin position="232"/>
        <end position="274"/>
    </location>
</feature>
<dbReference type="Gene3D" id="3.50.30.30">
    <property type="match status" value="1"/>
</dbReference>
<evidence type="ECO:0000256" key="1">
    <source>
        <dbReference type="ARBA" id="ARBA00000900"/>
    </source>
</evidence>
<dbReference type="EnsemblPlants" id="Kaladp0084s0010.1.v1.1">
    <property type="protein sequence ID" value="Kaladp0084s0010.1.v1.1"/>
    <property type="gene ID" value="Kaladp0084s0010.v1.1"/>
</dbReference>
<evidence type="ECO:0000256" key="16">
    <source>
        <dbReference type="SAM" id="SignalP"/>
    </source>
</evidence>
<keyword evidence="7 16" id="KW-0732">Signal</keyword>
<accession>A0A7N0UT66</accession>
<feature type="signal peptide" evidence="16">
    <location>
        <begin position="1"/>
        <end position="27"/>
    </location>
</feature>
<proteinExistence type="predicted"/>
<dbReference type="InterPro" id="IPR001841">
    <property type="entry name" value="Znf_RING"/>
</dbReference>
<dbReference type="AlphaFoldDB" id="A0A7N0UT66"/>
<evidence type="ECO:0000256" key="5">
    <source>
        <dbReference type="ARBA" id="ARBA00022692"/>
    </source>
</evidence>
<dbReference type="InterPro" id="IPR013083">
    <property type="entry name" value="Znf_RING/FYVE/PHD"/>
</dbReference>
<evidence type="ECO:0000256" key="15">
    <source>
        <dbReference type="SAM" id="Phobius"/>
    </source>
</evidence>
<evidence type="ECO:0000313" key="18">
    <source>
        <dbReference type="EnsemblPlants" id="Kaladp0084s0010.1.v1.1"/>
    </source>
</evidence>
<keyword evidence="11 15" id="KW-0472">Membrane</keyword>
<keyword evidence="19" id="KW-1185">Reference proteome</keyword>
<evidence type="ECO:0000256" key="12">
    <source>
        <dbReference type="ARBA" id="ARBA00023180"/>
    </source>
</evidence>
<comment type="catalytic activity">
    <reaction evidence="1">
        <text>S-ubiquitinyl-[E2 ubiquitin-conjugating enzyme]-L-cysteine + [acceptor protein]-L-lysine = [E2 ubiquitin-conjugating enzyme]-L-cysteine + N(6)-ubiquitinyl-[acceptor protein]-L-lysine.</text>
        <dbReference type="EC" id="2.3.2.27"/>
    </reaction>
</comment>
<dbReference type="Pfam" id="PF02225">
    <property type="entry name" value="PA"/>
    <property type="match status" value="1"/>
</dbReference>
<evidence type="ECO:0000259" key="17">
    <source>
        <dbReference type="PROSITE" id="PS50089"/>
    </source>
</evidence>
<keyword evidence="10 15" id="KW-1133">Transmembrane helix</keyword>
<dbReference type="GO" id="GO:0061630">
    <property type="term" value="F:ubiquitin protein ligase activity"/>
    <property type="evidence" value="ECO:0007669"/>
    <property type="project" value="UniProtKB-EC"/>
</dbReference>
<dbReference type="OMA" id="PSYDANT"/>
<dbReference type="FunFam" id="3.30.40.10:FF:000388">
    <property type="entry name" value="Putative RING zinc finger domain superfamily protein"/>
    <property type="match status" value="1"/>
</dbReference>
<dbReference type="GO" id="GO:0005802">
    <property type="term" value="C:trans-Golgi network"/>
    <property type="evidence" value="ECO:0007669"/>
    <property type="project" value="EnsemblPlants"/>
</dbReference>
<dbReference type="InterPro" id="IPR003137">
    <property type="entry name" value="PA_domain"/>
</dbReference>
<keyword evidence="12" id="KW-0325">Glycoprotein</keyword>
<evidence type="ECO:0000256" key="11">
    <source>
        <dbReference type="ARBA" id="ARBA00023136"/>
    </source>
</evidence>
<evidence type="ECO:0000256" key="13">
    <source>
        <dbReference type="ARBA" id="ARBA00046288"/>
    </source>
</evidence>
<reference evidence="18" key="1">
    <citation type="submission" date="2021-01" db="UniProtKB">
        <authorList>
            <consortium name="EnsemblPlants"/>
        </authorList>
    </citation>
    <scope>IDENTIFICATION</scope>
</reference>
<keyword evidence="6" id="KW-0479">Metal-binding</keyword>
<organism evidence="18 19">
    <name type="scientific">Kalanchoe fedtschenkoi</name>
    <name type="common">Lavender scallops</name>
    <name type="synonym">South American air plant</name>
    <dbReference type="NCBI Taxonomy" id="63787"/>
    <lineage>
        <taxon>Eukaryota</taxon>
        <taxon>Viridiplantae</taxon>
        <taxon>Streptophyta</taxon>
        <taxon>Embryophyta</taxon>
        <taxon>Tracheophyta</taxon>
        <taxon>Spermatophyta</taxon>
        <taxon>Magnoliopsida</taxon>
        <taxon>eudicotyledons</taxon>
        <taxon>Gunneridae</taxon>
        <taxon>Pentapetalae</taxon>
        <taxon>Saxifragales</taxon>
        <taxon>Crassulaceae</taxon>
        <taxon>Kalanchoe</taxon>
    </lineage>
</organism>
<keyword evidence="9" id="KW-0862">Zinc</keyword>
<dbReference type="EC" id="2.3.2.27" evidence="3"/>
<keyword evidence="5 15" id="KW-0812">Transmembrane</keyword>
<dbReference type="InterPro" id="IPR051653">
    <property type="entry name" value="E3_ligase_sorting_rcpt"/>
</dbReference>
<evidence type="ECO:0000256" key="2">
    <source>
        <dbReference type="ARBA" id="ARBA00004906"/>
    </source>
</evidence>
<dbReference type="Proteomes" id="UP000594263">
    <property type="component" value="Unplaced"/>
</dbReference>
<evidence type="ECO:0000313" key="19">
    <source>
        <dbReference type="Proteomes" id="UP000594263"/>
    </source>
</evidence>
<protein>
    <recommendedName>
        <fullName evidence="3">RING-type E3 ubiquitin transferase</fullName>
        <ecNumber evidence="3">2.3.2.27</ecNumber>
    </recommendedName>
</protein>
<dbReference type="Gramene" id="Kaladp0084s0010.1.v1.1">
    <property type="protein sequence ID" value="Kaladp0084s0010.1.v1.1"/>
    <property type="gene ID" value="Kaladp0084s0010.v1.1"/>
</dbReference>
<dbReference type="GO" id="GO:0008270">
    <property type="term" value="F:zinc ion binding"/>
    <property type="evidence" value="ECO:0007669"/>
    <property type="project" value="UniProtKB-KW"/>
</dbReference>
<evidence type="ECO:0000256" key="7">
    <source>
        <dbReference type="ARBA" id="ARBA00022729"/>
    </source>
</evidence>
<dbReference type="GO" id="GO:0005783">
    <property type="term" value="C:endoplasmic reticulum"/>
    <property type="evidence" value="ECO:0007669"/>
    <property type="project" value="EnsemblPlants"/>
</dbReference>
<evidence type="ECO:0000256" key="3">
    <source>
        <dbReference type="ARBA" id="ARBA00012483"/>
    </source>
</evidence>
<evidence type="ECO:0000256" key="9">
    <source>
        <dbReference type="ARBA" id="ARBA00022833"/>
    </source>
</evidence>
<evidence type="ECO:0000256" key="6">
    <source>
        <dbReference type="ARBA" id="ARBA00022723"/>
    </source>
</evidence>
<feature type="chain" id="PRO_5029888183" description="RING-type E3 ubiquitin transferase" evidence="16">
    <location>
        <begin position="28"/>
        <end position="279"/>
    </location>
</feature>
<evidence type="ECO:0000256" key="10">
    <source>
        <dbReference type="ARBA" id="ARBA00022989"/>
    </source>
</evidence>
<comment type="subcellular location">
    <subcellularLocation>
        <location evidence="13">Endomembrane system</location>
        <topology evidence="13">Single-pass type I membrane protein</topology>
    </subcellularLocation>
</comment>
<dbReference type="CDD" id="cd02123">
    <property type="entry name" value="PA_C_RZF_like"/>
    <property type="match status" value="1"/>
</dbReference>
<dbReference type="GO" id="GO:0005770">
    <property type="term" value="C:late endosome"/>
    <property type="evidence" value="ECO:0007669"/>
    <property type="project" value="EnsemblPlants"/>
</dbReference>
<dbReference type="Gene3D" id="3.30.40.10">
    <property type="entry name" value="Zinc/RING finger domain, C3HC4 (zinc finger)"/>
    <property type="match status" value="1"/>
</dbReference>
<dbReference type="PANTHER" id="PTHR47168:SF1">
    <property type="entry name" value="OS02G0798600 PROTEIN"/>
    <property type="match status" value="1"/>
</dbReference>
<dbReference type="GO" id="GO:0000976">
    <property type="term" value="F:transcription cis-regulatory region binding"/>
    <property type="evidence" value="ECO:0007669"/>
    <property type="project" value="EnsemblPlants"/>
</dbReference>
<keyword evidence="4" id="KW-0808">Transferase</keyword>
<feature type="transmembrane region" description="Helical" evidence="15">
    <location>
        <begin position="163"/>
        <end position="188"/>
    </location>
</feature>